<gene>
    <name evidence="3" type="ORF">TorRG33x02_049990</name>
</gene>
<sequence>MTIGLVFNAIDLFPYRGTFEPPTLPSSVSAGTSSSPVPRAPSAPLNPPDVIVEVLDDEYVTSSSGGYRRFLVCWKDRASTDDTWLTEEEFRRVDPELLDNYLRVTSSESSSFQPGGNDGDHTSTFRTYVKRKYRK</sequence>
<accession>A0A2P5FMX9</accession>
<protein>
    <submittedName>
        <fullName evidence="3">Histone H3-K9 methyltransferase</fullName>
    </submittedName>
</protein>
<dbReference type="OrthoDB" id="1648721at2759"/>
<dbReference type="PROSITE" id="PS50013">
    <property type="entry name" value="CHROMO_2"/>
    <property type="match status" value="1"/>
</dbReference>
<dbReference type="AlphaFoldDB" id="A0A2P5FMX9"/>
<feature type="compositionally biased region" description="Low complexity" evidence="1">
    <location>
        <begin position="25"/>
        <end position="37"/>
    </location>
</feature>
<dbReference type="GO" id="GO:0008168">
    <property type="term" value="F:methyltransferase activity"/>
    <property type="evidence" value="ECO:0007669"/>
    <property type="project" value="UniProtKB-KW"/>
</dbReference>
<dbReference type="SUPFAM" id="SSF54160">
    <property type="entry name" value="Chromo domain-like"/>
    <property type="match status" value="1"/>
</dbReference>
<reference evidence="4" key="1">
    <citation type="submission" date="2016-06" db="EMBL/GenBank/DDBJ databases">
        <title>Parallel loss of symbiosis genes in relatives of nitrogen-fixing non-legume Parasponia.</title>
        <authorList>
            <person name="Van Velzen R."/>
            <person name="Holmer R."/>
            <person name="Bu F."/>
            <person name="Rutten L."/>
            <person name="Van Zeijl A."/>
            <person name="Liu W."/>
            <person name="Santuari L."/>
            <person name="Cao Q."/>
            <person name="Sharma T."/>
            <person name="Shen D."/>
            <person name="Roswanjaya Y."/>
            <person name="Wardhani T."/>
            <person name="Kalhor M.S."/>
            <person name="Jansen J."/>
            <person name="Van den Hoogen J."/>
            <person name="Gungor B."/>
            <person name="Hartog M."/>
            <person name="Hontelez J."/>
            <person name="Verver J."/>
            <person name="Yang W.-C."/>
            <person name="Schijlen E."/>
            <person name="Repin R."/>
            <person name="Schilthuizen M."/>
            <person name="Schranz E."/>
            <person name="Heidstra R."/>
            <person name="Miyata K."/>
            <person name="Fedorova E."/>
            <person name="Kohlen W."/>
            <person name="Bisseling T."/>
            <person name="Smit S."/>
            <person name="Geurts R."/>
        </authorList>
    </citation>
    <scope>NUCLEOTIDE SEQUENCE [LARGE SCALE GENOMIC DNA]</scope>
    <source>
        <strain evidence="4">cv. RG33-2</strain>
    </source>
</reference>
<dbReference type="InterPro" id="IPR016197">
    <property type="entry name" value="Chromo-like_dom_sf"/>
</dbReference>
<evidence type="ECO:0000313" key="3">
    <source>
        <dbReference type="EMBL" id="PON99139.1"/>
    </source>
</evidence>
<feature type="region of interest" description="Disordered" evidence="1">
    <location>
        <begin position="25"/>
        <end position="46"/>
    </location>
</feature>
<dbReference type="Proteomes" id="UP000237000">
    <property type="component" value="Unassembled WGS sequence"/>
</dbReference>
<proteinExistence type="predicted"/>
<dbReference type="InParanoid" id="A0A2P5FMX9"/>
<dbReference type="GO" id="GO:0032259">
    <property type="term" value="P:methylation"/>
    <property type="evidence" value="ECO:0007669"/>
    <property type="project" value="UniProtKB-KW"/>
</dbReference>
<dbReference type="EMBL" id="JXTC01000020">
    <property type="protein sequence ID" value="PON99139.1"/>
    <property type="molecule type" value="Genomic_DNA"/>
</dbReference>
<keyword evidence="4" id="KW-1185">Reference proteome</keyword>
<name>A0A2P5FMX9_TREOI</name>
<dbReference type="Gene3D" id="2.40.50.40">
    <property type="match status" value="1"/>
</dbReference>
<evidence type="ECO:0000256" key="1">
    <source>
        <dbReference type="SAM" id="MobiDB-lite"/>
    </source>
</evidence>
<evidence type="ECO:0000259" key="2">
    <source>
        <dbReference type="PROSITE" id="PS50013"/>
    </source>
</evidence>
<comment type="caution">
    <text evidence="3">The sequence shown here is derived from an EMBL/GenBank/DDBJ whole genome shotgun (WGS) entry which is preliminary data.</text>
</comment>
<evidence type="ECO:0000313" key="4">
    <source>
        <dbReference type="Proteomes" id="UP000237000"/>
    </source>
</evidence>
<feature type="region of interest" description="Disordered" evidence="1">
    <location>
        <begin position="107"/>
        <end position="126"/>
    </location>
</feature>
<organism evidence="3 4">
    <name type="scientific">Trema orientale</name>
    <name type="common">Charcoal tree</name>
    <name type="synonym">Celtis orientalis</name>
    <dbReference type="NCBI Taxonomy" id="63057"/>
    <lineage>
        <taxon>Eukaryota</taxon>
        <taxon>Viridiplantae</taxon>
        <taxon>Streptophyta</taxon>
        <taxon>Embryophyta</taxon>
        <taxon>Tracheophyta</taxon>
        <taxon>Spermatophyta</taxon>
        <taxon>Magnoliopsida</taxon>
        <taxon>eudicotyledons</taxon>
        <taxon>Gunneridae</taxon>
        <taxon>Pentapetalae</taxon>
        <taxon>rosids</taxon>
        <taxon>fabids</taxon>
        <taxon>Rosales</taxon>
        <taxon>Cannabaceae</taxon>
        <taxon>Trema</taxon>
    </lineage>
</organism>
<keyword evidence="3" id="KW-0489">Methyltransferase</keyword>
<dbReference type="InterPro" id="IPR000953">
    <property type="entry name" value="Chromo/chromo_shadow_dom"/>
</dbReference>
<keyword evidence="3" id="KW-0808">Transferase</keyword>
<feature type="domain" description="Chromo" evidence="2">
    <location>
        <begin position="45"/>
        <end position="113"/>
    </location>
</feature>